<proteinExistence type="predicted"/>
<keyword evidence="2" id="KW-1185">Reference proteome</keyword>
<dbReference type="EMBL" id="PGTY01000002">
    <property type="protein sequence ID" value="PJI86260.1"/>
    <property type="molecule type" value="Genomic_DNA"/>
</dbReference>
<comment type="caution">
    <text evidence="1">The sequence shown here is derived from an EMBL/GenBank/DDBJ whole genome shotgun (WGS) entry which is preliminary data.</text>
</comment>
<protein>
    <submittedName>
        <fullName evidence="1">Uncharacterized protein</fullName>
    </submittedName>
</protein>
<accession>A0A2M8W5R5</accession>
<dbReference type="Proteomes" id="UP000228531">
    <property type="component" value="Unassembled WGS sequence"/>
</dbReference>
<dbReference type="AlphaFoldDB" id="A0A2M8W5R5"/>
<sequence>MYETTTSPRIREGIQRAHKERAQALRNAVRWFTRRR</sequence>
<evidence type="ECO:0000313" key="1">
    <source>
        <dbReference type="EMBL" id="PJI86260.1"/>
    </source>
</evidence>
<organism evidence="1 2">
    <name type="scientific">Yoonia maricola</name>
    <dbReference type="NCBI Taxonomy" id="420999"/>
    <lineage>
        <taxon>Bacteria</taxon>
        <taxon>Pseudomonadati</taxon>
        <taxon>Pseudomonadota</taxon>
        <taxon>Alphaproteobacteria</taxon>
        <taxon>Rhodobacterales</taxon>
        <taxon>Paracoccaceae</taxon>
        <taxon>Yoonia</taxon>
    </lineage>
</organism>
<reference evidence="1 2" key="1">
    <citation type="submission" date="2017-11" db="EMBL/GenBank/DDBJ databases">
        <title>Genomic Encyclopedia of Archaeal and Bacterial Type Strains, Phase II (KMG-II): From Individual Species to Whole Genera.</title>
        <authorList>
            <person name="Goeker M."/>
        </authorList>
    </citation>
    <scope>NUCLEOTIDE SEQUENCE [LARGE SCALE GENOMIC DNA]</scope>
    <source>
        <strain evidence="1 2">DSM 29128</strain>
    </source>
</reference>
<evidence type="ECO:0000313" key="2">
    <source>
        <dbReference type="Proteomes" id="UP000228531"/>
    </source>
</evidence>
<name>A0A2M8W5R5_9RHOB</name>
<gene>
    <name evidence="1" type="ORF">BC777_2628</name>
</gene>